<dbReference type="InterPro" id="IPR051314">
    <property type="entry name" value="AAA_ATPase_RarA/MGS1/WRNIP1"/>
</dbReference>
<dbReference type="GO" id="GO:0000731">
    <property type="term" value="P:DNA synthesis involved in DNA repair"/>
    <property type="evidence" value="ECO:0007669"/>
    <property type="project" value="TreeGrafter"/>
</dbReference>
<evidence type="ECO:0000313" key="3">
    <source>
        <dbReference type="Proteomes" id="UP000242175"/>
    </source>
</evidence>
<dbReference type="GO" id="GO:0003677">
    <property type="term" value="F:DNA binding"/>
    <property type="evidence" value="ECO:0007669"/>
    <property type="project" value="InterPro"/>
</dbReference>
<reference evidence="2 3" key="1">
    <citation type="journal article" date="2016" name="Int. J. Syst. Evol. Microbiol.">
        <title>Paraphotobacterium marinum gen. nov., sp. nov., a member of the family Vibrionaceae, isolated from surface seawater.</title>
        <authorList>
            <person name="Huang Z."/>
            <person name="Dong C."/>
            <person name="Shao Z."/>
        </authorList>
    </citation>
    <scope>NUCLEOTIDE SEQUENCE [LARGE SCALE GENOMIC DNA]</scope>
    <source>
        <strain evidence="2 3">NSCS20N07D</strain>
    </source>
</reference>
<dbReference type="EMBL" id="CP022356">
    <property type="protein sequence ID" value="ASK79256.1"/>
    <property type="molecule type" value="Genomic_DNA"/>
</dbReference>
<name>A0A220VG93_9GAMM</name>
<gene>
    <name evidence="2" type="ORF">CF386_09295</name>
</gene>
<dbReference type="Gene3D" id="1.10.3710.10">
    <property type="entry name" value="DNA polymerase III clamp loader subunits, C-terminal domain"/>
    <property type="match status" value="1"/>
</dbReference>
<dbReference type="OrthoDB" id="9778364at2"/>
<accession>A0A220VG93</accession>
<dbReference type="Proteomes" id="UP000242175">
    <property type="component" value="Chromosome small"/>
</dbReference>
<proteinExistence type="predicted"/>
<dbReference type="AlphaFoldDB" id="A0A220VG93"/>
<dbReference type="GO" id="GO:0006261">
    <property type="term" value="P:DNA-templated DNA replication"/>
    <property type="evidence" value="ECO:0007669"/>
    <property type="project" value="TreeGrafter"/>
</dbReference>
<evidence type="ECO:0000313" key="2">
    <source>
        <dbReference type="EMBL" id="ASK79256.1"/>
    </source>
</evidence>
<feature type="domain" description="MgsA AAA+ ATPase C-terminal" evidence="1">
    <location>
        <begin position="1"/>
        <end position="147"/>
    </location>
</feature>
<dbReference type="InterPro" id="IPR008921">
    <property type="entry name" value="DNA_pol3_clamp-load_cplx_C"/>
</dbReference>
<dbReference type="SUPFAM" id="SSF48019">
    <property type="entry name" value="post-AAA+ oligomerization domain-like"/>
    <property type="match status" value="1"/>
</dbReference>
<dbReference type="GO" id="GO:0017116">
    <property type="term" value="F:single-stranded DNA helicase activity"/>
    <property type="evidence" value="ECO:0007669"/>
    <property type="project" value="TreeGrafter"/>
</dbReference>
<dbReference type="GO" id="GO:0008047">
    <property type="term" value="F:enzyme activator activity"/>
    <property type="evidence" value="ECO:0007669"/>
    <property type="project" value="TreeGrafter"/>
</dbReference>
<keyword evidence="3" id="KW-1185">Reference proteome</keyword>
<dbReference type="Pfam" id="PF12002">
    <property type="entry name" value="MgsA_C"/>
    <property type="match status" value="1"/>
</dbReference>
<sequence>MIESGCPYDYVFRRLLVIASEDVGLAEPNCITIINSCWEAYKKLGDAETDSFAQAIVYLACCPKSNSIHKAWKKVRKDIQNGPDLGVPEHLKNTLPKNATIKYRYSHDEPYAYSPGQIYFPSSMEAKTYYEPKEYGFEKKLQNKLEFLKKLTKN</sequence>
<dbReference type="RefSeq" id="WP_089074164.1">
    <property type="nucleotide sequence ID" value="NZ_CP022356.1"/>
</dbReference>
<dbReference type="PANTHER" id="PTHR13779">
    <property type="entry name" value="WERNER HELICASE-INTERACTING PROTEIN 1 FAMILY MEMBER"/>
    <property type="match status" value="1"/>
</dbReference>
<dbReference type="PANTHER" id="PTHR13779:SF7">
    <property type="entry name" value="ATPASE WRNIP1"/>
    <property type="match status" value="1"/>
</dbReference>
<evidence type="ECO:0000259" key="1">
    <source>
        <dbReference type="Pfam" id="PF12002"/>
    </source>
</evidence>
<protein>
    <recommendedName>
        <fullName evidence="1">MgsA AAA+ ATPase C-terminal domain-containing protein</fullName>
    </recommendedName>
</protein>
<dbReference type="KEGG" id="pmai:CF386_09295"/>
<organism evidence="2 3">
    <name type="scientific">Paraphotobacterium marinum</name>
    <dbReference type="NCBI Taxonomy" id="1755811"/>
    <lineage>
        <taxon>Bacteria</taxon>
        <taxon>Pseudomonadati</taxon>
        <taxon>Pseudomonadota</taxon>
        <taxon>Gammaproteobacteria</taxon>
        <taxon>Vibrionales</taxon>
        <taxon>Vibrionaceae</taxon>
        <taxon>Paraphotobacterium</taxon>
    </lineage>
</organism>
<dbReference type="Gene3D" id="1.20.272.10">
    <property type="match status" value="1"/>
</dbReference>
<dbReference type="InterPro" id="IPR021886">
    <property type="entry name" value="MgsA_C"/>
</dbReference>